<keyword evidence="10" id="KW-0539">Nucleus</keyword>
<feature type="domain" description="Endonuclease/exonuclease/phosphatase" evidence="13">
    <location>
        <begin position="50"/>
        <end position="284"/>
    </location>
</feature>
<dbReference type="InterPro" id="IPR036691">
    <property type="entry name" value="Endo/exonu/phosph_ase_sf"/>
</dbReference>
<proteinExistence type="inferred from homology"/>
<keyword evidence="6" id="KW-0378">Hydrolase</keyword>
<evidence type="ECO:0000313" key="15">
    <source>
        <dbReference type="Proteomes" id="UP000712600"/>
    </source>
</evidence>
<comment type="caution">
    <text evidence="14">The sequence shown here is derived from an EMBL/GenBank/DDBJ whole genome shotgun (WGS) entry which is preliminary data.</text>
</comment>
<evidence type="ECO:0000256" key="3">
    <source>
        <dbReference type="ARBA" id="ARBA00007738"/>
    </source>
</evidence>
<evidence type="ECO:0000256" key="5">
    <source>
        <dbReference type="ARBA" id="ARBA00022491"/>
    </source>
</evidence>
<dbReference type="InterPro" id="IPR000286">
    <property type="entry name" value="HDACs"/>
</dbReference>
<dbReference type="CDD" id="cd09992">
    <property type="entry name" value="HDAC_classII"/>
    <property type="match status" value="1"/>
</dbReference>
<dbReference type="GO" id="GO:0141221">
    <property type="term" value="F:histone deacetylase activity, hydrolytic mechanism"/>
    <property type="evidence" value="ECO:0007669"/>
    <property type="project" value="UniProtKB-EC"/>
</dbReference>
<evidence type="ECO:0000256" key="1">
    <source>
        <dbReference type="ARBA" id="ARBA00001947"/>
    </source>
</evidence>
<dbReference type="GO" id="GO:0040029">
    <property type="term" value="P:epigenetic regulation of gene expression"/>
    <property type="evidence" value="ECO:0007669"/>
    <property type="project" value="TreeGrafter"/>
</dbReference>
<dbReference type="SUPFAM" id="SSF52768">
    <property type="entry name" value="Arginase/deacetylase"/>
    <property type="match status" value="1"/>
</dbReference>
<evidence type="ECO:0000259" key="13">
    <source>
        <dbReference type="Pfam" id="PF03372"/>
    </source>
</evidence>
<feature type="region of interest" description="Disordered" evidence="11">
    <location>
        <begin position="1"/>
        <end position="55"/>
    </location>
</feature>
<evidence type="ECO:0000313" key="14">
    <source>
        <dbReference type="EMBL" id="KAF3589358.1"/>
    </source>
</evidence>
<evidence type="ECO:0000259" key="12">
    <source>
        <dbReference type="Pfam" id="PF00850"/>
    </source>
</evidence>
<evidence type="ECO:0000256" key="6">
    <source>
        <dbReference type="ARBA" id="ARBA00022801"/>
    </source>
</evidence>
<dbReference type="InterPro" id="IPR005135">
    <property type="entry name" value="Endo/exonuclease/phosphatase"/>
</dbReference>
<gene>
    <name evidence="14" type="ORF">F2Q69_00031201</name>
</gene>
<organism evidence="14 15">
    <name type="scientific">Brassica cretica</name>
    <name type="common">Mustard</name>
    <dbReference type="NCBI Taxonomy" id="69181"/>
    <lineage>
        <taxon>Eukaryota</taxon>
        <taxon>Viridiplantae</taxon>
        <taxon>Streptophyta</taxon>
        <taxon>Embryophyta</taxon>
        <taxon>Tracheophyta</taxon>
        <taxon>Spermatophyta</taxon>
        <taxon>Magnoliopsida</taxon>
        <taxon>eudicotyledons</taxon>
        <taxon>Gunneridae</taxon>
        <taxon>Pentapetalae</taxon>
        <taxon>rosids</taxon>
        <taxon>malvids</taxon>
        <taxon>Brassicales</taxon>
        <taxon>Brassicaceae</taxon>
        <taxon>Brassiceae</taxon>
        <taxon>Brassica</taxon>
    </lineage>
</organism>
<dbReference type="Gene3D" id="3.40.800.20">
    <property type="entry name" value="Histone deacetylase domain"/>
    <property type="match status" value="1"/>
</dbReference>
<dbReference type="InterPro" id="IPR023696">
    <property type="entry name" value="Ureohydrolase_dom_sf"/>
</dbReference>
<dbReference type="PRINTS" id="PR01270">
    <property type="entry name" value="HDASUPER"/>
</dbReference>
<name>A0A8S9S9N2_BRACR</name>
<evidence type="ECO:0000256" key="10">
    <source>
        <dbReference type="ARBA" id="ARBA00023242"/>
    </source>
</evidence>
<evidence type="ECO:0000256" key="11">
    <source>
        <dbReference type="SAM" id="MobiDB-lite"/>
    </source>
</evidence>
<evidence type="ECO:0000256" key="9">
    <source>
        <dbReference type="ARBA" id="ARBA00023163"/>
    </source>
</evidence>
<dbReference type="Proteomes" id="UP000712600">
    <property type="component" value="Unassembled WGS sequence"/>
</dbReference>
<keyword evidence="5" id="KW-0678">Repressor</keyword>
<feature type="compositionally biased region" description="Low complexity" evidence="11">
    <location>
        <begin position="29"/>
        <end position="50"/>
    </location>
</feature>
<feature type="non-terminal residue" evidence="14">
    <location>
        <position position="1"/>
    </location>
</feature>
<dbReference type="AlphaFoldDB" id="A0A8S9S9N2"/>
<dbReference type="EMBL" id="QGKX02000088">
    <property type="protein sequence ID" value="KAF3589358.1"/>
    <property type="molecule type" value="Genomic_DNA"/>
</dbReference>
<comment type="similarity">
    <text evidence="3">Belongs to the histone deacetylase family. HD type 2 subfamily.</text>
</comment>
<evidence type="ECO:0000256" key="2">
    <source>
        <dbReference type="ARBA" id="ARBA00004123"/>
    </source>
</evidence>
<dbReference type="PANTHER" id="PTHR10625:SF5">
    <property type="entry name" value="HISTONE DEACETYLASE"/>
    <property type="match status" value="1"/>
</dbReference>
<keyword evidence="9" id="KW-0804">Transcription</keyword>
<dbReference type="PANTHER" id="PTHR10625">
    <property type="entry name" value="HISTONE DEACETYLASE HDAC1-RELATED"/>
    <property type="match status" value="1"/>
</dbReference>
<protein>
    <recommendedName>
        <fullName evidence="4">histone deacetylase</fullName>
        <ecNumber evidence="4">3.5.1.98</ecNumber>
    </recommendedName>
</protein>
<dbReference type="Pfam" id="PF03372">
    <property type="entry name" value="Exo_endo_phos"/>
    <property type="match status" value="1"/>
</dbReference>
<reference evidence="14" key="1">
    <citation type="submission" date="2019-12" db="EMBL/GenBank/DDBJ databases">
        <title>Genome sequencing and annotation of Brassica cretica.</title>
        <authorList>
            <person name="Studholme D.J."/>
            <person name="Sarris P."/>
        </authorList>
    </citation>
    <scope>NUCLEOTIDE SEQUENCE</scope>
    <source>
        <strain evidence="14">PFS-109/04</strain>
        <tissue evidence="14">Leaf</tissue>
    </source>
</reference>
<sequence length="481" mass="52128">MHCGICGEPNHNSRFHTKQQASHGPPRVPSQVASPAASQQVASPASSAASGCHRRTGDNVDGCAIFWKADRFRVLERENIEFSQFGMRDNVAQLSVLELRKSMSRKILVGNIHVLYNPNRGDVKLGQIRSLCTKAHLLSTKWGDIPIVLGGDYNSLPQSPLYNFLASSELNIMKQDKRELSGQRNRLPNQVLEAGGKPSNPITSINICSSSSWSNEEIRLATGQENSYWAVHPLKLHSSYASVKGSTNTRDSIGEPLATSYHSKFLGTVDYLWYSDGIAPARVLDTLPIDVLCRTRGLPCQVSFVTNTMVRPPGHHAGIKHAMGFCLHNNAAVAALVAQAAGARKVLIVDWDVHHGNGTQEIFEQNKSVLYISLHRHEGGNFYPGTGAADEVGTNGAEGYCVNVPWSCGGVGDKDYIYAFQHVVLPIASQFSPDFVIVSAGFDAARGDPLGCCDVTPAGYSRMTQMLGDICGGKMLVILEG</sequence>
<dbReference type="InterPro" id="IPR023801">
    <property type="entry name" value="His_deacetylse_dom"/>
</dbReference>
<dbReference type="EC" id="3.5.1.98" evidence="4"/>
<comment type="subcellular location">
    <subcellularLocation>
        <location evidence="2">Nucleus</location>
    </subcellularLocation>
</comment>
<dbReference type="Pfam" id="PF00850">
    <property type="entry name" value="Hist_deacetyl"/>
    <property type="match status" value="1"/>
</dbReference>
<feature type="domain" description="Histone deacetylase" evidence="12">
    <location>
        <begin position="308"/>
        <end position="481"/>
    </location>
</feature>
<dbReference type="InterPro" id="IPR037138">
    <property type="entry name" value="His_deacetylse_dom_sf"/>
</dbReference>
<keyword evidence="8" id="KW-0805">Transcription regulation</keyword>
<evidence type="ECO:0000256" key="4">
    <source>
        <dbReference type="ARBA" id="ARBA00012111"/>
    </source>
</evidence>
<keyword evidence="7" id="KW-0156">Chromatin regulator</keyword>
<dbReference type="Gene3D" id="3.60.10.10">
    <property type="entry name" value="Endonuclease/exonuclease/phosphatase"/>
    <property type="match status" value="1"/>
</dbReference>
<evidence type="ECO:0000256" key="7">
    <source>
        <dbReference type="ARBA" id="ARBA00022853"/>
    </source>
</evidence>
<accession>A0A8S9S9N2</accession>
<evidence type="ECO:0000256" key="8">
    <source>
        <dbReference type="ARBA" id="ARBA00023015"/>
    </source>
</evidence>
<dbReference type="GO" id="GO:0000118">
    <property type="term" value="C:histone deacetylase complex"/>
    <property type="evidence" value="ECO:0007669"/>
    <property type="project" value="TreeGrafter"/>
</dbReference>
<dbReference type="SUPFAM" id="SSF56219">
    <property type="entry name" value="DNase I-like"/>
    <property type="match status" value="1"/>
</dbReference>
<comment type="cofactor">
    <cofactor evidence="1">
        <name>Zn(2+)</name>
        <dbReference type="ChEBI" id="CHEBI:29105"/>
    </cofactor>
</comment>
<dbReference type="GO" id="GO:0005737">
    <property type="term" value="C:cytoplasm"/>
    <property type="evidence" value="ECO:0007669"/>
    <property type="project" value="TreeGrafter"/>
</dbReference>